<keyword evidence="4" id="KW-0238">DNA-binding</keyword>
<dbReference type="InterPro" id="IPR027417">
    <property type="entry name" value="P-loop_NTPase"/>
</dbReference>
<protein>
    <submittedName>
        <fullName evidence="4">Type IV secretion system DNA-binding domain-containing protein</fullName>
    </submittedName>
</protein>
<feature type="compositionally biased region" description="Low complexity" evidence="1">
    <location>
        <begin position="249"/>
        <end position="266"/>
    </location>
</feature>
<dbReference type="RefSeq" id="WP_211472629.1">
    <property type="nucleotide sequence ID" value="NZ_JAGSXH010000256.1"/>
</dbReference>
<keyword evidence="2" id="KW-0472">Membrane</keyword>
<evidence type="ECO:0000313" key="4">
    <source>
        <dbReference type="EMBL" id="MBS2967007.1"/>
    </source>
</evidence>
<feature type="region of interest" description="Disordered" evidence="1">
    <location>
        <begin position="378"/>
        <end position="400"/>
    </location>
</feature>
<reference evidence="4" key="1">
    <citation type="submission" date="2021-04" db="EMBL/GenBank/DDBJ databases">
        <title>Genome based classification of Actinospica acidithermotolerans sp. nov., an actinobacterium isolated from an Indonesian hot spring.</title>
        <authorList>
            <person name="Kusuma A.B."/>
            <person name="Putra K.E."/>
            <person name="Nafisah S."/>
            <person name="Loh J."/>
            <person name="Nouioui I."/>
            <person name="Goodfellow M."/>
        </authorList>
    </citation>
    <scope>NUCLEOTIDE SEQUENCE</scope>
    <source>
        <strain evidence="4">DSM 45618</strain>
    </source>
</reference>
<proteinExistence type="predicted"/>
<keyword evidence="5" id="KW-1185">Reference proteome</keyword>
<dbReference type="EMBL" id="JAGSXH010000256">
    <property type="protein sequence ID" value="MBS2967007.1"/>
    <property type="molecule type" value="Genomic_DNA"/>
</dbReference>
<dbReference type="InterPro" id="IPR019476">
    <property type="entry name" value="T4SS_TraD_DNA-bd"/>
</dbReference>
<dbReference type="Gene3D" id="3.40.50.300">
    <property type="entry name" value="P-loop containing nucleotide triphosphate hydrolases"/>
    <property type="match status" value="1"/>
</dbReference>
<feature type="transmembrane region" description="Helical" evidence="2">
    <location>
        <begin position="35"/>
        <end position="57"/>
    </location>
</feature>
<keyword evidence="2" id="KW-1133">Transmembrane helix</keyword>
<gene>
    <name evidence="4" type="ORF">KGA66_28495</name>
</gene>
<feature type="domain" description="Type IV secretion system coupling protein TraD DNA-binding" evidence="3">
    <location>
        <begin position="408"/>
        <end position="478"/>
    </location>
</feature>
<evidence type="ECO:0000256" key="2">
    <source>
        <dbReference type="SAM" id="Phobius"/>
    </source>
</evidence>
<dbReference type="Pfam" id="PF10412">
    <property type="entry name" value="TrwB_AAD_bind"/>
    <property type="match status" value="1"/>
</dbReference>
<sequence>MQHTDAPRPSTPHLPDLLRNPQLVERHVEQLVHAWALPLFAAISTCVAAYAAAGVLIRARRNRAFADGARVIDISAPPEAALAGGQALWANLLGLHRPRLTRLLHGQPHLGFEYRFTGDGHAIRLWIPRTVPPGLVEHAVEAAWPGARTLAVENPVPPLPLARAQATGGRLVPARGEAIPLRTKHDEDPLRALFGAVADLKPGEAACVQILARPASTRRARKLRGTLNTLLGKPSGGAGLKTVFFDAITPHTGPRPRTGTSGQAPWRDPRTDADARAAATKLAGPMWETIVRYGASVPHTPTAHGRTRGLAHAVAGSFNVYAERNHLRRKALRHPASTLDRRPFGRGALLSVPELAALAHLPADLVVPGLARAGARPVPPNVRIPSSSTETRPVRLLGDSDAGPRRAIAIPVADARHHLHVIGATGSGKSTLLGNLVLDDVKAGRGAVVIDPKGDLVADLLDRLPEKAAAKTVLFDPEDGADPPRINMFDGAEPDVTVDNLVGIFKRIYSGFWGPRTDDLLRAACLTLVTAYHKNPGFGVPTLAHVPGLLTSDAARRRYVSALNDQEHSVLKTFWDLSLIHV</sequence>
<feature type="non-terminal residue" evidence="4">
    <location>
        <position position="582"/>
    </location>
</feature>
<evidence type="ECO:0000313" key="5">
    <source>
        <dbReference type="Proteomes" id="UP000677913"/>
    </source>
</evidence>
<feature type="region of interest" description="Disordered" evidence="1">
    <location>
        <begin position="248"/>
        <end position="270"/>
    </location>
</feature>
<evidence type="ECO:0000256" key="1">
    <source>
        <dbReference type="SAM" id="MobiDB-lite"/>
    </source>
</evidence>
<accession>A0A8J7WW56</accession>
<keyword evidence="2" id="KW-0812">Transmembrane</keyword>
<organism evidence="4 5">
    <name type="scientific">Actinocrinis puniceicyclus</name>
    <dbReference type="NCBI Taxonomy" id="977794"/>
    <lineage>
        <taxon>Bacteria</taxon>
        <taxon>Bacillati</taxon>
        <taxon>Actinomycetota</taxon>
        <taxon>Actinomycetes</taxon>
        <taxon>Catenulisporales</taxon>
        <taxon>Actinospicaceae</taxon>
        <taxon>Actinocrinis</taxon>
    </lineage>
</organism>
<dbReference type="AlphaFoldDB" id="A0A8J7WW56"/>
<dbReference type="CDD" id="cd01127">
    <property type="entry name" value="TrwB_TraG_TraD_VirD4"/>
    <property type="match status" value="1"/>
</dbReference>
<comment type="caution">
    <text evidence="4">The sequence shown here is derived from an EMBL/GenBank/DDBJ whole genome shotgun (WGS) entry which is preliminary data.</text>
</comment>
<dbReference type="SUPFAM" id="SSF52540">
    <property type="entry name" value="P-loop containing nucleoside triphosphate hydrolases"/>
    <property type="match status" value="1"/>
</dbReference>
<evidence type="ECO:0000259" key="3">
    <source>
        <dbReference type="Pfam" id="PF10412"/>
    </source>
</evidence>
<dbReference type="GO" id="GO:0003677">
    <property type="term" value="F:DNA binding"/>
    <property type="evidence" value="ECO:0007669"/>
    <property type="project" value="UniProtKB-KW"/>
</dbReference>
<dbReference type="Proteomes" id="UP000677913">
    <property type="component" value="Unassembled WGS sequence"/>
</dbReference>
<name>A0A8J7WW56_9ACTN</name>